<dbReference type="GO" id="GO:0016485">
    <property type="term" value="P:protein processing"/>
    <property type="evidence" value="ECO:0007669"/>
    <property type="project" value="TreeGrafter"/>
</dbReference>
<keyword evidence="3" id="KW-1185">Reference proteome</keyword>
<dbReference type="InterPro" id="IPR024079">
    <property type="entry name" value="MetalloPept_cat_dom_sf"/>
</dbReference>
<gene>
    <name evidence="2" type="ORF">TNCT_22751</name>
</gene>
<accession>A0A8X6FV00</accession>
<dbReference type="EMBL" id="BMAO01023607">
    <property type="protein sequence ID" value="GFQ89797.1"/>
    <property type="molecule type" value="Genomic_DNA"/>
</dbReference>
<evidence type="ECO:0000313" key="3">
    <source>
        <dbReference type="Proteomes" id="UP000887116"/>
    </source>
</evidence>
<dbReference type="Gene3D" id="3.40.390.10">
    <property type="entry name" value="Collagenase (Catalytic Domain)"/>
    <property type="match status" value="1"/>
</dbReference>
<dbReference type="Proteomes" id="UP000887116">
    <property type="component" value="Unassembled WGS sequence"/>
</dbReference>
<dbReference type="PANTHER" id="PTHR11733:SF167">
    <property type="entry name" value="FI17812P1-RELATED"/>
    <property type="match status" value="1"/>
</dbReference>
<feature type="transmembrane region" description="Helical" evidence="1">
    <location>
        <begin position="30"/>
        <end position="50"/>
    </location>
</feature>
<dbReference type="GO" id="GO:0005886">
    <property type="term" value="C:plasma membrane"/>
    <property type="evidence" value="ECO:0007669"/>
    <property type="project" value="TreeGrafter"/>
</dbReference>
<dbReference type="OrthoDB" id="6477567at2759"/>
<sequence length="125" mass="14164">MDMNERTRLQQQDSERGETCTITTPLEKRLLIILIIVVAIGIGLCLALAANTKGLSRKFLASNICLSTECISTAADLLHSMDQKQEPCFDFYSFVCGNWIKNTFLFGEISTQFTQLNTLIYYRIK</sequence>
<comment type="caution">
    <text evidence="2">The sequence shown here is derived from an EMBL/GenBank/DDBJ whole genome shotgun (WGS) entry which is preliminary data.</text>
</comment>
<organism evidence="2 3">
    <name type="scientific">Trichonephila clavata</name>
    <name type="common">Joro spider</name>
    <name type="synonym">Nephila clavata</name>
    <dbReference type="NCBI Taxonomy" id="2740835"/>
    <lineage>
        <taxon>Eukaryota</taxon>
        <taxon>Metazoa</taxon>
        <taxon>Ecdysozoa</taxon>
        <taxon>Arthropoda</taxon>
        <taxon>Chelicerata</taxon>
        <taxon>Arachnida</taxon>
        <taxon>Araneae</taxon>
        <taxon>Araneomorphae</taxon>
        <taxon>Entelegynae</taxon>
        <taxon>Araneoidea</taxon>
        <taxon>Nephilidae</taxon>
        <taxon>Trichonephila</taxon>
    </lineage>
</organism>
<protein>
    <submittedName>
        <fullName evidence="2">Uncharacterized protein</fullName>
    </submittedName>
</protein>
<dbReference type="AlphaFoldDB" id="A0A8X6FV00"/>
<dbReference type="GO" id="GO:0004222">
    <property type="term" value="F:metalloendopeptidase activity"/>
    <property type="evidence" value="ECO:0007669"/>
    <property type="project" value="InterPro"/>
</dbReference>
<keyword evidence="1" id="KW-1133">Transmembrane helix</keyword>
<dbReference type="SUPFAM" id="SSF55486">
    <property type="entry name" value="Metalloproteases ('zincins'), catalytic domain"/>
    <property type="match status" value="1"/>
</dbReference>
<proteinExistence type="predicted"/>
<evidence type="ECO:0000256" key="1">
    <source>
        <dbReference type="SAM" id="Phobius"/>
    </source>
</evidence>
<dbReference type="PROSITE" id="PS51885">
    <property type="entry name" value="NEPRILYSIN"/>
    <property type="match status" value="1"/>
</dbReference>
<dbReference type="PANTHER" id="PTHR11733">
    <property type="entry name" value="ZINC METALLOPROTEASE FAMILY M13 NEPRILYSIN-RELATED"/>
    <property type="match status" value="1"/>
</dbReference>
<dbReference type="InterPro" id="IPR000718">
    <property type="entry name" value="Peptidase_M13"/>
</dbReference>
<keyword evidence="1" id="KW-0472">Membrane</keyword>
<feature type="non-terminal residue" evidence="2">
    <location>
        <position position="1"/>
    </location>
</feature>
<name>A0A8X6FV00_TRICU</name>
<evidence type="ECO:0000313" key="2">
    <source>
        <dbReference type="EMBL" id="GFQ89797.1"/>
    </source>
</evidence>
<keyword evidence="1" id="KW-0812">Transmembrane</keyword>
<reference evidence="2" key="1">
    <citation type="submission" date="2020-07" db="EMBL/GenBank/DDBJ databases">
        <title>Multicomponent nature underlies the extraordinary mechanical properties of spider dragline silk.</title>
        <authorList>
            <person name="Kono N."/>
            <person name="Nakamura H."/>
            <person name="Mori M."/>
            <person name="Yoshida Y."/>
            <person name="Ohtoshi R."/>
            <person name="Malay A.D."/>
            <person name="Moran D.A.P."/>
            <person name="Tomita M."/>
            <person name="Numata K."/>
            <person name="Arakawa K."/>
        </authorList>
    </citation>
    <scope>NUCLEOTIDE SEQUENCE</scope>
</reference>